<reference evidence="7 8" key="1">
    <citation type="journal article" date="2013" name="PLoS ONE">
        <title>The first genomic and proteomic characterization of a deep-sea sulfate reducer: insights into the piezophilic lifestyle of Desulfovibrio piezophilus.</title>
        <authorList>
            <person name="Pradel N."/>
            <person name="Ji B."/>
            <person name="Gimenez G."/>
            <person name="Talla E."/>
            <person name="Lenoble P."/>
            <person name="Garel M."/>
            <person name="Tamburini C."/>
            <person name="Fourquet P."/>
            <person name="Lebrun R."/>
            <person name="Bertin P."/>
            <person name="Denis Y."/>
            <person name="Pophillat M."/>
            <person name="Barbe V."/>
            <person name="Ollivier B."/>
            <person name="Dolla A."/>
        </authorList>
    </citation>
    <scope>NUCLEOTIDE SEQUENCE [LARGE SCALE GENOMIC DNA]</scope>
    <source>
        <strain evidence="8">DSM 10523 / SB164P1</strain>
    </source>
</reference>
<dbReference type="PANTHER" id="PTHR43646:SF2">
    <property type="entry name" value="GLYCOSYLTRANSFERASE 2-LIKE DOMAIN-CONTAINING PROTEIN"/>
    <property type="match status" value="1"/>
</dbReference>
<evidence type="ECO:0000256" key="3">
    <source>
        <dbReference type="ARBA" id="ARBA00022676"/>
    </source>
</evidence>
<dbReference type="SUPFAM" id="SSF53448">
    <property type="entry name" value="Nucleotide-diphospho-sugar transferases"/>
    <property type="match status" value="1"/>
</dbReference>
<dbReference type="EMBL" id="FO203427">
    <property type="protein sequence ID" value="CCH48272.1"/>
    <property type="molecule type" value="Genomic_DNA"/>
</dbReference>
<dbReference type="KEGG" id="dpi:BN4_11035"/>
<keyword evidence="5" id="KW-0472">Membrane</keyword>
<evidence type="ECO:0000313" key="8">
    <source>
        <dbReference type="Proteomes" id="UP000011724"/>
    </source>
</evidence>
<dbReference type="InterPro" id="IPR001173">
    <property type="entry name" value="Glyco_trans_2-like"/>
</dbReference>
<evidence type="ECO:0000256" key="2">
    <source>
        <dbReference type="ARBA" id="ARBA00022475"/>
    </source>
</evidence>
<proteinExistence type="predicted"/>
<dbReference type="GO" id="GO:0005886">
    <property type="term" value="C:plasma membrane"/>
    <property type="evidence" value="ECO:0007669"/>
    <property type="project" value="UniProtKB-SubCell"/>
</dbReference>
<dbReference type="CDD" id="cd02522">
    <property type="entry name" value="GT_2_like_a"/>
    <property type="match status" value="1"/>
</dbReference>
<evidence type="ECO:0000256" key="4">
    <source>
        <dbReference type="ARBA" id="ARBA00022679"/>
    </source>
</evidence>
<evidence type="ECO:0000256" key="5">
    <source>
        <dbReference type="ARBA" id="ARBA00023136"/>
    </source>
</evidence>
<evidence type="ECO:0000256" key="1">
    <source>
        <dbReference type="ARBA" id="ARBA00004236"/>
    </source>
</evidence>
<feature type="domain" description="Glycosyltransferase 2-like" evidence="6">
    <location>
        <begin position="12"/>
        <end position="110"/>
    </location>
</feature>
<dbReference type="BioCyc" id="DPIE1322246:BN4_RS05235-MONOMER"/>
<dbReference type="Proteomes" id="UP000011724">
    <property type="component" value="Chromosome"/>
</dbReference>
<name>M1WRF2_PSEP2</name>
<dbReference type="STRING" id="1322246.BN4_11035"/>
<comment type="subcellular location">
    <subcellularLocation>
        <location evidence="1">Cell membrane</location>
    </subcellularLocation>
</comment>
<keyword evidence="4 7" id="KW-0808">Transferase</keyword>
<keyword evidence="8" id="KW-1185">Reference proteome</keyword>
<dbReference type="PATRIC" id="fig|879567.3.peg.1069"/>
<dbReference type="NCBIfam" id="TIGR04283">
    <property type="entry name" value="glyco_like_mftF"/>
    <property type="match status" value="1"/>
</dbReference>
<sequence>MGENTTTKPQFSVIIPVYDEAANINSTINHVAEVAQSHTVEIIVCDGGPGHETIAAIETPGVITIPSKPGRGIQLNTGAAHASGEILLFLHADTRLPSTAFQDIAHALSGASVAGAFSLAIDSSSIELKIIAWFANLRSRLERLPYGDQAHFVRTAVFRSLGGYAPIPIMEDVAFFKQINRQRLPISILAGKVTTSSRRWDKEGMVHRTLTNWWLRLRYAMGARPEDLVRHYRPHDSEAGQ</sequence>
<dbReference type="HOGENOM" id="CLU_025996_17_3_7"/>
<dbReference type="Gene3D" id="3.90.550.10">
    <property type="entry name" value="Spore Coat Polysaccharide Biosynthesis Protein SpsA, Chain A"/>
    <property type="match status" value="1"/>
</dbReference>
<keyword evidence="2" id="KW-1003">Cell membrane</keyword>
<evidence type="ECO:0000259" key="6">
    <source>
        <dbReference type="Pfam" id="PF00535"/>
    </source>
</evidence>
<dbReference type="GO" id="GO:0016757">
    <property type="term" value="F:glycosyltransferase activity"/>
    <property type="evidence" value="ECO:0007669"/>
    <property type="project" value="UniProtKB-KW"/>
</dbReference>
<dbReference type="PANTHER" id="PTHR43646">
    <property type="entry name" value="GLYCOSYLTRANSFERASE"/>
    <property type="match status" value="1"/>
</dbReference>
<dbReference type="InterPro" id="IPR029044">
    <property type="entry name" value="Nucleotide-diphossugar_trans"/>
</dbReference>
<dbReference type="AlphaFoldDB" id="M1WRF2"/>
<evidence type="ECO:0000313" key="7">
    <source>
        <dbReference type="EMBL" id="CCH48272.1"/>
    </source>
</evidence>
<keyword evidence="3" id="KW-0328">Glycosyltransferase</keyword>
<dbReference type="OrthoDB" id="5291101at2"/>
<dbReference type="RefSeq" id="WP_015414323.1">
    <property type="nucleotide sequence ID" value="NC_020409.1"/>
</dbReference>
<dbReference type="eggNOG" id="COG1215">
    <property type="taxonomic scope" value="Bacteria"/>
</dbReference>
<protein>
    <submittedName>
        <fullName evidence="7">Glycosyl transferase family 2</fullName>
    </submittedName>
</protein>
<dbReference type="Pfam" id="PF00535">
    <property type="entry name" value="Glycos_transf_2"/>
    <property type="match status" value="1"/>
</dbReference>
<accession>M1WRF2</accession>
<dbReference type="InterPro" id="IPR026461">
    <property type="entry name" value="Trfase_2_rSAM/seldom_assoc"/>
</dbReference>
<reference evidence="8" key="2">
    <citation type="journal article" date="2013" name="Stand. Genomic Sci.">
        <title>Complete genome sequence of Desulfocapsa sulfexigens, a marine deltaproteobacterium specialized in disproportionating inorganic sulfur compounds.</title>
        <authorList>
            <person name="Finster K.W."/>
            <person name="Kjeldsen K.U."/>
            <person name="Kube M."/>
            <person name="Reinhardt R."/>
            <person name="Mussmann M."/>
            <person name="Amann R."/>
            <person name="Schreiber L."/>
        </authorList>
    </citation>
    <scope>NUCLEOTIDE SEQUENCE [LARGE SCALE GENOMIC DNA]</scope>
    <source>
        <strain evidence="8">DSM 10523 / SB164P1</strain>
    </source>
</reference>
<organism evidence="7 8">
    <name type="scientific">Pseudodesulfovibrio piezophilus (strain DSM 21447 / JCM 15486 / C1TLV30)</name>
    <name type="common">Desulfovibrio piezophilus</name>
    <dbReference type="NCBI Taxonomy" id="1322246"/>
    <lineage>
        <taxon>Bacteria</taxon>
        <taxon>Pseudomonadati</taxon>
        <taxon>Thermodesulfobacteriota</taxon>
        <taxon>Desulfovibrionia</taxon>
        <taxon>Desulfovibrionales</taxon>
        <taxon>Desulfovibrionaceae</taxon>
    </lineage>
</organism>
<gene>
    <name evidence="7" type="ordered locus">BN4_11035</name>
</gene>